<reference evidence="2 3" key="1">
    <citation type="submission" date="2022-01" db="EMBL/GenBank/DDBJ databases">
        <authorList>
            <person name="Xiong W."/>
            <person name="Schranz E."/>
        </authorList>
    </citation>
    <scope>NUCLEOTIDE SEQUENCE [LARGE SCALE GENOMIC DNA]</scope>
</reference>
<accession>A0AAU9NSI2</accession>
<dbReference type="AlphaFoldDB" id="A0AAU9NSI2"/>
<comment type="caution">
    <text evidence="2">The sequence shown here is derived from an EMBL/GenBank/DDBJ whole genome shotgun (WGS) entry which is preliminary data.</text>
</comment>
<dbReference type="Proteomes" id="UP001157418">
    <property type="component" value="Unassembled WGS sequence"/>
</dbReference>
<gene>
    <name evidence="2" type="ORF">LVIROSA_LOCUS27024</name>
</gene>
<feature type="transmembrane region" description="Helical" evidence="1">
    <location>
        <begin position="45"/>
        <end position="64"/>
    </location>
</feature>
<organism evidence="2 3">
    <name type="scientific">Lactuca virosa</name>
    <dbReference type="NCBI Taxonomy" id="75947"/>
    <lineage>
        <taxon>Eukaryota</taxon>
        <taxon>Viridiplantae</taxon>
        <taxon>Streptophyta</taxon>
        <taxon>Embryophyta</taxon>
        <taxon>Tracheophyta</taxon>
        <taxon>Spermatophyta</taxon>
        <taxon>Magnoliopsida</taxon>
        <taxon>eudicotyledons</taxon>
        <taxon>Gunneridae</taxon>
        <taxon>Pentapetalae</taxon>
        <taxon>asterids</taxon>
        <taxon>campanulids</taxon>
        <taxon>Asterales</taxon>
        <taxon>Asteraceae</taxon>
        <taxon>Cichorioideae</taxon>
        <taxon>Cichorieae</taxon>
        <taxon>Lactucinae</taxon>
        <taxon>Lactuca</taxon>
    </lineage>
</organism>
<proteinExistence type="predicted"/>
<keyword evidence="3" id="KW-1185">Reference proteome</keyword>
<keyword evidence="1" id="KW-1133">Transmembrane helix</keyword>
<evidence type="ECO:0000256" key="1">
    <source>
        <dbReference type="SAM" id="Phobius"/>
    </source>
</evidence>
<keyword evidence="1" id="KW-0812">Transmembrane</keyword>
<keyword evidence="1" id="KW-0472">Membrane</keyword>
<sequence length="67" mass="7341">MDFSSYLCLVELDMEGLRQLCCDPDAEGDHLKGDSSETGLSSNPAASLLLVPGSLCWLFWVRILHKG</sequence>
<evidence type="ECO:0000313" key="2">
    <source>
        <dbReference type="EMBL" id="CAH1440921.1"/>
    </source>
</evidence>
<dbReference type="EMBL" id="CAKMRJ010005412">
    <property type="protein sequence ID" value="CAH1440921.1"/>
    <property type="molecule type" value="Genomic_DNA"/>
</dbReference>
<protein>
    <submittedName>
        <fullName evidence="2">Uncharacterized protein</fullName>
    </submittedName>
</protein>
<evidence type="ECO:0000313" key="3">
    <source>
        <dbReference type="Proteomes" id="UP001157418"/>
    </source>
</evidence>
<name>A0AAU9NSI2_9ASTR</name>